<proteinExistence type="predicted"/>
<sequence length="79" mass="9146">MIISFDACYECRSVSNEDFPGKSIVIPLPEVIEAKWLVIYSLLLPWNWPYSCIVKERSGDVLIFLFATSDFWNSCSDYL</sequence>
<name>A0A2P2MMZ4_RHIMU</name>
<protein>
    <submittedName>
        <fullName evidence="1">Zeaxanthin epoxidaseic-like</fullName>
    </submittedName>
</protein>
<accession>A0A2P2MMZ4</accession>
<reference evidence="1" key="1">
    <citation type="submission" date="2018-02" db="EMBL/GenBank/DDBJ databases">
        <title>Rhizophora mucronata_Transcriptome.</title>
        <authorList>
            <person name="Meera S.P."/>
            <person name="Sreeshan A."/>
            <person name="Augustine A."/>
        </authorList>
    </citation>
    <scope>NUCLEOTIDE SEQUENCE</scope>
    <source>
        <tissue evidence="1">Leaf</tissue>
    </source>
</reference>
<organism evidence="1">
    <name type="scientific">Rhizophora mucronata</name>
    <name type="common">Asiatic mangrove</name>
    <dbReference type="NCBI Taxonomy" id="61149"/>
    <lineage>
        <taxon>Eukaryota</taxon>
        <taxon>Viridiplantae</taxon>
        <taxon>Streptophyta</taxon>
        <taxon>Embryophyta</taxon>
        <taxon>Tracheophyta</taxon>
        <taxon>Spermatophyta</taxon>
        <taxon>Magnoliopsida</taxon>
        <taxon>eudicotyledons</taxon>
        <taxon>Gunneridae</taxon>
        <taxon>Pentapetalae</taxon>
        <taxon>rosids</taxon>
        <taxon>fabids</taxon>
        <taxon>Malpighiales</taxon>
        <taxon>Rhizophoraceae</taxon>
        <taxon>Rhizophora</taxon>
    </lineage>
</organism>
<evidence type="ECO:0000313" key="1">
    <source>
        <dbReference type="EMBL" id="MBX31611.1"/>
    </source>
</evidence>
<dbReference type="EMBL" id="GGEC01051127">
    <property type="protein sequence ID" value="MBX31611.1"/>
    <property type="molecule type" value="Transcribed_RNA"/>
</dbReference>
<dbReference type="AlphaFoldDB" id="A0A2P2MMZ4"/>